<evidence type="ECO:0000313" key="3">
    <source>
        <dbReference type="EMBL" id="ODN65727.1"/>
    </source>
</evidence>
<name>A0A1E3GNY6_9GAMM</name>
<feature type="domain" description="PepSY" evidence="2">
    <location>
        <begin position="39"/>
        <end position="88"/>
    </location>
</feature>
<dbReference type="InterPro" id="IPR025711">
    <property type="entry name" value="PepSY"/>
</dbReference>
<dbReference type="Proteomes" id="UP000094379">
    <property type="component" value="Unassembled WGS sequence"/>
</dbReference>
<dbReference type="AlphaFoldDB" id="A0A1E3GNY6"/>
<comment type="caution">
    <text evidence="3">The sequence shown here is derived from an EMBL/GenBank/DDBJ whole genome shotgun (WGS) entry which is preliminary data.</text>
</comment>
<gene>
    <name evidence="3" type="ORF">A9E74_02509</name>
</gene>
<dbReference type="Gene3D" id="3.10.450.40">
    <property type="match status" value="2"/>
</dbReference>
<sequence length="171" mass="18713">MKNQTIPTMTILALMTAGLFSTAAHADKHSGLDVCVASAMEMHPGEIVSLRAEMEDKNHQFELDIKGDDGKNWEVECDSKTGKVLETEREVAADDKEFTSQAKVRLDAALKTALDAYPGAVMKIEYEIEDSGPSYEFDIKTDDGKLLEVEVDAVSGELKPVETVLYQIGGE</sequence>
<feature type="chain" id="PRO_5009128495" evidence="1">
    <location>
        <begin position="27"/>
        <end position="171"/>
    </location>
</feature>
<evidence type="ECO:0000256" key="1">
    <source>
        <dbReference type="SAM" id="SignalP"/>
    </source>
</evidence>
<dbReference type="RefSeq" id="WP_084003082.1">
    <property type="nucleotide sequence ID" value="NZ_MCRI01000043.1"/>
</dbReference>
<keyword evidence="1" id="KW-0732">Signal</keyword>
<dbReference type="PATRIC" id="fig|291169.3.peg.2532"/>
<dbReference type="EMBL" id="MCRI01000043">
    <property type="protein sequence ID" value="ODN65727.1"/>
    <property type="molecule type" value="Genomic_DNA"/>
</dbReference>
<dbReference type="Pfam" id="PF03413">
    <property type="entry name" value="PepSY"/>
    <property type="match status" value="2"/>
</dbReference>
<evidence type="ECO:0000259" key="2">
    <source>
        <dbReference type="Pfam" id="PF03413"/>
    </source>
</evidence>
<protein>
    <submittedName>
        <fullName evidence="3">Peptidase propeptide and YPEB domain protein</fullName>
    </submittedName>
</protein>
<accession>A0A1E3GNY6</accession>
<organism evidence="3 4">
    <name type="scientific">Methylophaga muralis</name>
    <dbReference type="NCBI Taxonomy" id="291169"/>
    <lineage>
        <taxon>Bacteria</taxon>
        <taxon>Pseudomonadati</taxon>
        <taxon>Pseudomonadota</taxon>
        <taxon>Gammaproteobacteria</taxon>
        <taxon>Thiotrichales</taxon>
        <taxon>Piscirickettsiaceae</taxon>
        <taxon>Methylophaga</taxon>
    </lineage>
</organism>
<feature type="domain" description="PepSY" evidence="2">
    <location>
        <begin position="106"/>
        <end position="157"/>
    </location>
</feature>
<proteinExistence type="predicted"/>
<evidence type="ECO:0000313" key="4">
    <source>
        <dbReference type="Proteomes" id="UP000094379"/>
    </source>
</evidence>
<reference evidence="3 4" key="1">
    <citation type="submission" date="2016-07" db="EMBL/GenBank/DDBJ databases">
        <title>Draft Genome Sequence of Methylophaga muralis Bur 1.</title>
        <authorList>
            <person name="Vasilenko O.V."/>
            <person name="Doronina N.V."/>
            <person name="Shmareva M.N."/>
            <person name="Tarlachkov S.V."/>
            <person name="Mustakhimov I."/>
            <person name="Trotsenko Y.A."/>
        </authorList>
    </citation>
    <scope>NUCLEOTIDE SEQUENCE [LARGE SCALE GENOMIC DNA]</scope>
    <source>
        <strain evidence="3 4">Bur 1</strain>
    </source>
</reference>
<feature type="signal peptide" evidence="1">
    <location>
        <begin position="1"/>
        <end position="26"/>
    </location>
</feature>
<dbReference type="STRING" id="291169.A9E74_02509"/>
<keyword evidence="4" id="KW-1185">Reference proteome</keyword>